<evidence type="ECO:0000313" key="1">
    <source>
        <dbReference type="EMBL" id="KAE8163721.1"/>
    </source>
</evidence>
<dbReference type="EMBL" id="ML738615">
    <property type="protein sequence ID" value="KAE8163721.1"/>
    <property type="molecule type" value="Genomic_DNA"/>
</dbReference>
<reference evidence="1 2" key="1">
    <citation type="submission" date="2019-04" db="EMBL/GenBank/DDBJ databases">
        <title>Friends and foes A comparative genomics study of 23 Aspergillus species from section Flavi.</title>
        <authorList>
            <consortium name="DOE Joint Genome Institute"/>
            <person name="Kjaerbolling I."/>
            <person name="Vesth T."/>
            <person name="Frisvad J.C."/>
            <person name="Nybo J.L."/>
            <person name="Theobald S."/>
            <person name="Kildgaard S."/>
            <person name="Isbrandt T."/>
            <person name="Kuo A."/>
            <person name="Sato A."/>
            <person name="Lyhne E.K."/>
            <person name="Kogle M.E."/>
            <person name="Wiebenga A."/>
            <person name="Kun R.S."/>
            <person name="Lubbers R.J."/>
            <person name="Makela M.R."/>
            <person name="Barry K."/>
            <person name="Chovatia M."/>
            <person name="Clum A."/>
            <person name="Daum C."/>
            <person name="Haridas S."/>
            <person name="He G."/>
            <person name="LaButti K."/>
            <person name="Lipzen A."/>
            <person name="Mondo S."/>
            <person name="Riley R."/>
            <person name="Salamov A."/>
            <person name="Simmons B.A."/>
            <person name="Magnuson J.K."/>
            <person name="Henrissat B."/>
            <person name="Mortensen U.H."/>
            <person name="Larsen T.O."/>
            <person name="Devries R.P."/>
            <person name="Grigoriev I.V."/>
            <person name="Machida M."/>
            <person name="Baker S.E."/>
            <person name="Andersen M.R."/>
        </authorList>
    </citation>
    <scope>NUCLEOTIDE SEQUENCE [LARGE SCALE GENOMIC DNA]</scope>
    <source>
        <strain evidence="1 2">CBS 117626</strain>
    </source>
</reference>
<gene>
    <name evidence="1" type="ORF">BDV40DRAFT_299256</name>
</gene>
<organism evidence="1 2">
    <name type="scientific">Aspergillus tamarii</name>
    <dbReference type="NCBI Taxonomy" id="41984"/>
    <lineage>
        <taxon>Eukaryota</taxon>
        <taxon>Fungi</taxon>
        <taxon>Dikarya</taxon>
        <taxon>Ascomycota</taxon>
        <taxon>Pezizomycotina</taxon>
        <taxon>Eurotiomycetes</taxon>
        <taxon>Eurotiomycetidae</taxon>
        <taxon>Eurotiales</taxon>
        <taxon>Aspergillaceae</taxon>
        <taxon>Aspergillus</taxon>
        <taxon>Aspergillus subgen. Circumdati</taxon>
    </lineage>
</organism>
<name>A0A5N6V0Z1_ASPTM</name>
<proteinExistence type="predicted"/>
<dbReference type="OrthoDB" id="76567at2759"/>
<sequence length="242" mass="27651">MSPIHEVISSAAQFSTAVQFQAHVSHLINETNSYREIVFTDVPRDWGAEIVDHLNGTIERPCRKHYDSVKSIFWVRVMPEEIHDCHQKWWHDQLCRWISTGQLTPNDLSYIWPGVGTTFSFSQGPYVGSRKEPDFFLRSDAILMPKFVIETGWSESWSRLQDDMNLWLVGGAGDSEAKQSSIAWIKMIIFPVPPQPNNILDQFSLPRRILFGPGSQGVLYWNMNDLRRIATTALGFMGLVPA</sequence>
<accession>A0A5N6V0Z1</accession>
<dbReference type="AlphaFoldDB" id="A0A5N6V0Z1"/>
<protein>
    <submittedName>
        <fullName evidence="1">Uncharacterized protein</fullName>
    </submittedName>
</protein>
<keyword evidence="2" id="KW-1185">Reference proteome</keyword>
<dbReference type="Proteomes" id="UP000326950">
    <property type="component" value="Unassembled WGS sequence"/>
</dbReference>
<evidence type="ECO:0000313" key="2">
    <source>
        <dbReference type="Proteomes" id="UP000326950"/>
    </source>
</evidence>